<dbReference type="OrthoDB" id="6429039at2759"/>
<evidence type="ECO:0000313" key="2">
    <source>
        <dbReference type="EMBL" id="GFT63148.1"/>
    </source>
</evidence>
<accession>A0A8X6PE37</accession>
<feature type="domain" description="PiggyBac transposable element-derived protein" evidence="1">
    <location>
        <begin position="2"/>
        <end position="105"/>
    </location>
</feature>
<keyword evidence="3" id="KW-1185">Reference proteome</keyword>
<dbReference type="InterPro" id="IPR029526">
    <property type="entry name" value="PGBD"/>
</dbReference>
<dbReference type="EMBL" id="BMAW01114736">
    <property type="protein sequence ID" value="GFT63148.1"/>
    <property type="molecule type" value="Genomic_DNA"/>
</dbReference>
<dbReference type="GO" id="GO:0043565">
    <property type="term" value="F:sequence-specific DNA binding"/>
    <property type="evidence" value="ECO:0007669"/>
    <property type="project" value="TreeGrafter"/>
</dbReference>
<gene>
    <name evidence="2" type="primary">LOC103518107</name>
    <name evidence="2" type="ORF">NPIL_284401</name>
</gene>
<sequence>MGATGTIRVNRSEHCPLEDIKYIKKKNRGSMEFQNSKNLKMVQWNENRIVLLTSNCYGFEPVAETNRWSNIDKRLLEIDQTYIVSQYNKFMGCADRMDQNISQYWSKNSRGDCFRLA</sequence>
<comment type="caution">
    <text evidence="2">The sequence shown here is derived from an EMBL/GenBank/DDBJ whole genome shotgun (WGS) entry which is preliminary data.</text>
</comment>
<dbReference type="InterPro" id="IPR052638">
    <property type="entry name" value="PiggyBac_TE-derived"/>
</dbReference>
<dbReference type="AlphaFoldDB" id="A0A8X6PE37"/>
<dbReference type="PANTHER" id="PTHR47055:SF3">
    <property type="entry name" value="PHORBOL-ESTER_DAG-TYPE DOMAIN-CONTAINING PROTEIN"/>
    <property type="match status" value="1"/>
</dbReference>
<dbReference type="Pfam" id="PF13843">
    <property type="entry name" value="DDE_Tnp_1_7"/>
    <property type="match status" value="1"/>
</dbReference>
<evidence type="ECO:0000313" key="3">
    <source>
        <dbReference type="Proteomes" id="UP000887013"/>
    </source>
</evidence>
<dbReference type="PANTHER" id="PTHR47055">
    <property type="entry name" value="DDE_TNP_1_7 DOMAIN-CONTAINING PROTEIN"/>
    <property type="match status" value="1"/>
</dbReference>
<reference evidence="2" key="1">
    <citation type="submission" date="2020-08" db="EMBL/GenBank/DDBJ databases">
        <title>Multicomponent nature underlies the extraordinary mechanical properties of spider dragline silk.</title>
        <authorList>
            <person name="Kono N."/>
            <person name="Nakamura H."/>
            <person name="Mori M."/>
            <person name="Yoshida Y."/>
            <person name="Ohtoshi R."/>
            <person name="Malay A.D."/>
            <person name="Moran D.A.P."/>
            <person name="Tomita M."/>
            <person name="Numata K."/>
            <person name="Arakawa K."/>
        </authorList>
    </citation>
    <scope>NUCLEOTIDE SEQUENCE</scope>
</reference>
<evidence type="ECO:0000259" key="1">
    <source>
        <dbReference type="Pfam" id="PF13843"/>
    </source>
</evidence>
<proteinExistence type="predicted"/>
<organism evidence="2 3">
    <name type="scientific">Nephila pilipes</name>
    <name type="common">Giant wood spider</name>
    <name type="synonym">Nephila maculata</name>
    <dbReference type="NCBI Taxonomy" id="299642"/>
    <lineage>
        <taxon>Eukaryota</taxon>
        <taxon>Metazoa</taxon>
        <taxon>Ecdysozoa</taxon>
        <taxon>Arthropoda</taxon>
        <taxon>Chelicerata</taxon>
        <taxon>Arachnida</taxon>
        <taxon>Araneae</taxon>
        <taxon>Araneomorphae</taxon>
        <taxon>Entelegynae</taxon>
        <taxon>Araneoidea</taxon>
        <taxon>Nephilidae</taxon>
        <taxon>Nephila</taxon>
    </lineage>
</organism>
<dbReference type="Proteomes" id="UP000887013">
    <property type="component" value="Unassembled WGS sequence"/>
</dbReference>
<name>A0A8X6PE37_NEPPI</name>
<protein>
    <submittedName>
        <fullName evidence="2">PiggyBac transposable element-derived protein 3-like</fullName>
    </submittedName>
</protein>